<dbReference type="Proteomes" id="UP000297299">
    <property type="component" value="Unassembled WGS sequence"/>
</dbReference>
<name>A0A4Y8CES5_9HELO</name>
<proteinExistence type="predicted"/>
<sequence>MTSNDTLISHSLQDAKLLVGSSRSNNTMRQALTSDRVLRSSTKPNNKRALSQQVIPVRQQKRRRNIPIFEGEAGENGIVFGGILKVKTKHKDLAQAFLIRDDGTDLVIPHEVFLRVLDLLYEKGDVATLVCLGLARKAFWCYKKRQHHRDYSKLSPLNKIALAPRLKRWMGLDYRVASKKTLSVAVENQCNVMYLSREVYGNRGSDEETAMTGRYYSRIWLRIPQPRGRGYPFYRTLVSPFHEGVEWNERALNHILEQAKLWRYGSGDRWDEALDEFWTNYFSSPFKDWVGDYSEGEEPNDGGHYELFAAKQKFEAYEEQFMDGYRLWEEEDEEY</sequence>
<keyword evidence="2" id="KW-1185">Reference proteome</keyword>
<dbReference type="EMBL" id="PHWZ01000932">
    <property type="protein sequence ID" value="TEY29582.1"/>
    <property type="molecule type" value="Genomic_DNA"/>
</dbReference>
<organism evidence="1 2">
    <name type="scientific">Botryotinia calthae</name>
    <dbReference type="NCBI Taxonomy" id="38488"/>
    <lineage>
        <taxon>Eukaryota</taxon>
        <taxon>Fungi</taxon>
        <taxon>Dikarya</taxon>
        <taxon>Ascomycota</taxon>
        <taxon>Pezizomycotina</taxon>
        <taxon>Leotiomycetes</taxon>
        <taxon>Helotiales</taxon>
        <taxon>Sclerotiniaceae</taxon>
        <taxon>Botryotinia</taxon>
    </lineage>
</organism>
<gene>
    <name evidence="1" type="ORF">BOTCAL_0936g00020</name>
</gene>
<comment type="caution">
    <text evidence="1">The sequence shown here is derived from an EMBL/GenBank/DDBJ whole genome shotgun (WGS) entry which is preliminary data.</text>
</comment>
<accession>A0A4Y8CES5</accession>
<evidence type="ECO:0000313" key="1">
    <source>
        <dbReference type="EMBL" id="TEY29582.1"/>
    </source>
</evidence>
<evidence type="ECO:0000313" key="2">
    <source>
        <dbReference type="Proteomes" id="UP000297299"/>
    </source>
</evidence>
<reference evidence="1 2" key="1">
    <citation type="submission" date="2017-11" db="EMBL/GenBank/DDBJ databases">
        <title>Comparative genomics of Botrytis spp.</title>
        <authorList>
            <person name="Valero-Jimenez C.A."/>
            <person name="Tapia P."/>
            <person name="Veloso J."/>
            <person name="Silva-Moreno E."/>
            <person name="Staats M."/>
            <person name="Valdes J.H."/>
            <person name="Van Kan J.A.L."/>
        </authorList>
    </citation>
    <scope>NUCLEOTIDE SEQUENCE [LARGE SCALE GENOMIC DNA]</scope>
    <source>
        <strain evidence="1 2">MUCL2830</strain>
    </source>
</reference>
<dbReference type="AlphaFoldDB" id="A0A4Y8CES5"/>
<protein>
    <submittedName>
        <fullName evidence="1">Uncharacterized protein</fullName>
    </submittedName>
</protein>
<dbReference type="OrthoDB" id="3469313at2759"/>